<feature type="region of interest" description="Disordered" evidence="1">
    <location>
        <begin position="1"/>
        <end position="24"/>
    </location>
</feature>
<feature type="transmembrane region" description="Helical" evidence="2">
    <location>
        <begin position="60"/>
        <end position="78"/>
    </location>
</feature>
<dbReference type="EMBL" id="JBHSDP010000029">
    <property type="protein sequence ID" value="MFC4333248.1"/>
    <property type="molecule type" value="Genomic_DNA"/>
</dbReference>
<keyword evidence="4" id="KW-1185">Reference proteome</keyword>
<sequence>MPTARPTHHMTPRPKRRPPRSSAWAGAALRSAQLACLAFLVLSAALLASAISTGAGVRTVLGLAVQAALWAALLLAGPTEQHRAHGARHDRLG</sequence>
<keyword evidence="2" id="KW-1133">Transmembrane helix</keyword>
<accession>A0ABV8TRW5</accession>
<gene>
    <name evidence="3" type="ORF">ACFPC0_36915</name>
</gene>
<name>A0ABV8TRW5_9ACTN</name>
<protein>
    <submittedName>
        <fullName evidence="3">Uncharacterized protein</fullName>
    </submittedName>
</protein>
<proteinExistence type="predicted"/>
<reference evidence="4" key="1">
    <citation type="journal article" date="2019" name="Int. J. Syst. Evol. Microbiol.">
        <title>The Global Catalogue of Microorganisms (GCM) 10K type strain sequencing project: providing services to taxonomists for standard genome sequencing and annotation.</title>
        <authorList>
            <consortium name="The Broad Institute Genomics Platform"/>
            <consortium name="The Broad Institute Genome Sequencing Center for Infectious Disease"/>
            <person name="Wu L."/>
            <person name="Ma J."/>
        </authorList>
    </citation>
    <scope>NUCLEOTIDE SEQUENCE [LARGE SCALE GENOMIC DNA]</scope>
    <source>
        <strain evidence="4">PCU 347</strain>
    </source>
</reference>
<keyword evidence="2" id="KW-0812">Transmembrane</keyword>
<evidence type="ECO:0000313" key="3">
    <source>
        <dbReference type="EMBL" id="MFC4333248.1"/>
    </source>
</evidence>
<organism evidence="3 4">
    <name type="scientific">Streptomyces andamanensis</name>
    <dbReference type="NCBI Taxonomy" id="1565035"/>
    <lineage>
        <taxon>Bacteria</taxon>
        <taxon>Bacillati</taxon>
        <taxon>Actinomycetota</taxon>
        <taxon>Actinomycetes</taxon>
        <taxon>Kitasatosporales</taxon>
        <taxon>Streptomycetaceae</taxon>
        <taxon>Streptomyces</taxon>
    </lineage>
</organism>
<feature type="compositionally biased region" description="Basic residues" evidence="1">
    <location>
        <begin position="1"/>
        <end position="19"/>
    </location>
</feature>
<evidence type="ECO:0000256" key="2">
    <source>
        <dbReference type="SAM" id="Phobius"/>
    </source>
</evidence>
<dbReference type="Proteomes" id="UP001595824">
    <property type="component" value="Unassembled WGS sequence"/>
</dbReference>
<keyword evidence="2" id="KW-0472">Membrane</keyword>
<evidence type="ECO:0000256" key="1">
    <source>
        <dbReference type="SAM" id="MobiDB-lite"/>
    </source>
</evidence>
<evidence type="ECO:0000313" key="4">
    <source>
        <dbReference type="Proteomes" id="UP001595824"/>
    </source>
</evidence>
<comment type="caution">
    <text evidence="3">The sequence shown here is derived from an EMBL/GenBank/DDBJ whole genome shotgun (WGS) entry which is preliminary data.</text>
</comment>